<gene>
    <name evidence="3" type="ORF">Q4I32_000943</name>
</gene>
<evidence type="ECO:0000313" key="3">
    <source>
        <dbReference type="EMBL" id="KAL0530836.1"/>
    </source>
</evidence>
<keyword evidence="2" id="KW-0812">Transmembrane</keyword>
<organism evidence="3 4">
    <name type="scientific">Leishmania shawi</name>
    <dbReference type="NCBI Taxonomy" id="5680"/>
    <lineage>
        <taxon>Eukaryota</taxon>
        <taxon>Discoba</taxon>
        <taxon>Euglenozoa</taxon>
        <taxon>Kinetoplastea</taxon>
        <taxon>Metakinetoplastina</taxon>
        <taxon>Trypanosomatida</taxon>
        <taxon>Trypanosomatidae</taxon>
        <taxon>Leishmaniinae</taxon>
        <taxon>Leishmania</taxon>
        <taxon>Leishmania guyanensis species complex</taxon>
    </lineage>
</organism>
<dbReference type="EMBL" id="JBAMZJ010000005">
    <property type="protein sequence ID" value="KAL0530836.1"/>
    <property type="molecule type" value="Genomic_DNA"/>
</dbReference>
<feature type="region of interest" description="Disordered" evidence="1">
    <location>
        <begin position="821"/>
        <end position="840"/>
    </location>
</feature>
<keyword evidence="2" id="KW-1133">Transmembrane helix</keyword>
<protein>
    <recommendedName>
        <fullName evidence="5">Integral membrane protein</fullName>
    </recommendedName>
</protein>
<evidence type="ECO:0000313" key="4">
    <source>
        <dbReference type="Proteomes" id="UP001500493"/>
    </source>
</evidence>
<feature type="transmembrane region" description="Helical" evidence="2">
    <location>
        <begin position="1340"/>
        <end position="1358"/>
    </location>
</feature>
<feature type="region of interest" description="Disordered" evidence="1">
    <location>
        <begin position="70"/>
        <end position="97"/>
    </location>
</feature>
<feature type="transmembrane region" description="Helical" evidence="2">
    <location>
        <begin position="1420"/>
        <end position="1441"/>
    </location>
</feature>
<feature type="compositionally biased region" description="Low complexity" evidence="1">
    <location>
        <begin position="768"/>
        <end position="780"/>
    </location>
</feature>
<comment type="caution">
    <text evidence="3">The sequence shown here is derived from an EMBL/GenBank/DDBJ whole genome shotgun (WGS) entry which is preliminary data.</text>
</comment>
<dbReference type="Proteomes" id="UP001500493">
    <property type="component" value="Unassembled WGS sequence"/>
</dbReference>
<feature type="transmembrane region" description="Helical" evidence="2">
    <location>
        <begin position="1531"/>
        <end position="1552"/>
    </location>
</feature>
<feature type="transmembrane region" description="Helical" evidence="2">
    <location>
        <begin position="1026"/>
        <end position="1044"/>
    </location>
</feature>
<feature type="transmembrane region" description="Helical" evidence="2">
    <location>
        <begin position="1064"/>
        <end position="1084"/>
    </location>
</feature>
<feature type="compositionally biased region" description="Low complexity" evidence="1">
    <location>
        <begin position="76"/>
        <end position="91"/>
    </location>
</feature>
<evidence type="ECO:0000256" key="1">
    <source>
        <dbReference type="SAM" id="MobiDB-lite"/>
    </source>
</evidence>
<feature type="compositionally biased region" description="Polar residues" evidence="1">
    <location>
        <begin position="823"/>
        <end position="840"/>
    </location>
</feature>
<sequence length="1585" mass="169578">MDAIVSCAPPFTLTKHPRSAQRCATATNRSTCRPPLLLSSPLFLRVSPQSKLSSSHELFAMPPPLSYHHHLHQRKLSLSSREGQSLSSGSSKHLPAPVLQYHKGRDRDAGASGTNDLLSLVSKRGGVESLSPREAKASGLQRAAATTAVQSSIQPLTAAATGMVEIMATCDNEGTTEAQPCESLVVGAPTTAASLELLSPVTTSASRKCLLKPFSRTAAMSAEKGRISSAPGAVTTLADAYLERQVSYPYTGDGAMATFNPANSPSASLPHVDSADQDGSAVIFAASLIPLQASKPSLLRNTPRTSPLLQGRWERAAGPISSAKASQVATFSHPAADAVAAGAAVSTTRTTATNGVASFSAALATHPTDYANRMRNMNGTVIREASGVSAFTNVRQQQQQQQQQSPSSEFSRMAGGRWSHASSSPYPSRTSESVADAATPHSMTATAPGSPQGSSMKSSTLRPRPISLSAAVSRVTSSIANSASGSDSNEASPRLVISAVPSLFASAVVPDALAEKKRNAADESIATCCSNGALSQHLFHRATSGATIPGSPTLFPPAAVATRAGVAMDAVGYLECERDTLRRTLARLFAAMLLPHIFLWNAVPALIPQAAAPPRGRLYAVAHSHPEVALFALELFVAGLICLGILRYRQMIVLRSSRERNNRLVGLHTSSASLAAKAKSACTGSASVAVAQTDTVSPLMTTTKTSLLLSSPPRRPGLRPLRSHGGPGRNSSAVSSAHRHRILSHSAMQQQQQQPLPPEPLASVWSSATRATQAATPARTRPGRDLVNLSHYPSETDGMTHRLIGRSSSGGILNDLVPVGGDSSASWTTTRSQSSYTPTRLTPLAAGTTLHDVSEARVNESPASPAADGGAIETWSSAVDAEGGTPRRSLLRDYHHCTAPPDVPRSPQHSRERLIASGAGYPERSPALLAPRTSGSHASPFPTLPSVGHAQLALSGLGDRDCSLARSTSWAVAKQSTAVLFTSAASVTLTDSLLLSSFGAAAAVSASSFPSTATLGRDDRVPTMTYFGFALGFLVCTSLATWRLSVDYYFALYSFKLDTNAALWYWLVPVSLLGLTAYVVLLIGGHTLRWRALRQLHDSNDRWCRKDDKEGLEEAARQMTAAAATLSRLHWIPWCLACVPHPRPDAAPLLDVPEVVITHPEATTVLPALADRCSMLSSFEVDVPDAPPPAALLTLMESSFCNGDDDAMYDDAVSVVESAQLQHSGVWNKLSKDKDEEVIVTSDDVHGLVGNILRMMRVKKRRTPAADTPSEVVSLSATNVTLSSCNPLLPQLPYWSSSGGTPTANASLSGTEIGSLSHRSTSSCFSPQSLWMLRQGLQRVLAAVRAFAVLHSCIKYVSRVLHILDFPMRLRRLCGLTHESREKRRRRQRTRGATLSASAVRRRWTSWSGDLYGLERVLPWTYLIMLFSLFQGLLSAMYFTWSWRRILREAATAAMYATDTARAVTPVPPSYAVHDCTKMQLSVRHVFWLIPPFCAGSGVNVVSPQPSTSWSMANQVALLFTLLDQRQFEVAYLYTSVALPIGLLLSMYLFLLEVRVHVKSRRVLRLLVLAKSRVEAMRKIRDATL</sequence>
<name>A0AAW3C936_9TRYP</name>
<evidence type="ECO:0008006" key="5">
    <source>
        <dbReference type="Google" id="ProtNLM"/>
    </source>
</evidence>
<feature type="compositionally biased region" description="Low complexity" evidence="1">
    <location>
        <begin position="706"/>
        <end position="724"/>
    </location>
</feature>
<feature type="compositionally biased region" description="Polar residues" evidence="1">
    <location>
        <begin position="441"/>
        <end position="461"/>
    </location>
</feature>
<feature type="region of interest" description="Disordered" evidence="1">
    <location>
        <begin position="392"/>
        <end position="463"/>
    </location>
</feature>
<reference evidence="3" key="1">
    <citation type="submission" date="2024-02" db="EMBL/GenBank/DDBJ databases">
        <title>FIRST GENOME SEQUENCES OF Leishmania (Viannia) shawi, Leishmania (Viannia) lindenbergi AND Leishmania (Viannia) utingensis.</title>
        <authorList>
            <person name="Resadore F."/>
            <person name="Custodio M.G.F."/>
            <person name="Boite M.C."/>
            <person name="Cupolillo E."/>
            <person name="Ferreira G.E.M."/>
        </authorList>
    </citation>
    <scope>NUCLEOTIDE SEQUENCE</scope>
    <source>
        <strain evidence="3">MHOM/BR/2013/18 LTA MLF</strain>
    </source>
</reference>
<accession>A0AAW3C936</accession>
<keyword evidence="2" id="KW-0472">Membrane</keyword>
<feature type="transmembrane region" description="Helical" evidence="2">
    <location>
        <begin position="628"/>
        <end position="648"/>
    </location>
</feature>
<feature type="transmembrane region" description="Helical" evidence="2">
    <location>
        <begin position="1486"/>
        <end position="1503"/>
    </location>
</feature>
<evidence type="ECO:0000256" key="2">
    <source>
        <dbReference type="SAM" id="Phobius"/>
    </source>
</evidence>
<feature type="region of interest" description="Disordered" evidence="1">
    <location>
        <begin position="703"/>
        <end position="787"/>
    </location>
</feature>
<feature type="compositionally biased region" description="Low complexity" evidence="1">
    <location>
        <begin position="419"/>
        <end position="433"/>
    </location>
</feature>
<proteinExistence type="predicted"/>